<dbReference type="InterPro" id="IPR050620">
    <property type="entry name" value="Thioredoxin_H-type-like"/>
</dbReference>
<comment type="caution">
    <text evidence="2">The sequence shown here is derived from an EMBL/GenBank/DDBJ whole genome shotgun (WGS) entry which is preliminary data.</text>
</comment>
<dbReference type="RefSeq" id="WP_088076250.1">
    <property type="nucleotide sequence ID" value="NZ_JAHQCR010000030.1"/>
</dbReference>
<protein>
    <submittedName>
        <fullName evidence="2">Thioredoxin family protein</fullName>
    </submittedName>
</protein>
<proteinExistence type="predicted"/>
<accession>A0ABS6JRG9</accession>
<organism evidence="2 3">
    <name type="scientific">Evansella alkalicola</name>
    <dbReference type="NCBI Taxonomy" id="745819"/>
    <lineage>
        <taxon>Bacteria</taxon>
        <taxon>Bacillati</taxon>
        <taxon>Bacillota</taxon>
        <taxon>Bacilli</taxon>
        <taxon>Bacillales</taxon>
        <taxon>Bacillaceae</taxon>
        <taxon>Evansella</taxon>
    </lineage>
</organism>
<reference evidence="2 3" key="1">
    <citation type="submission" date="2021-06" db="EMBL/GenBank/DDBJ databases">
        <title>Bacillus sp. RD4P76, an endophyte from a halophyte.</title>
        <authorList>
            <person name="Sun J.-Q."/>
        </authorList>
    </citation>
    <scope>NUCLEOTIDE SEQUENCE [LARGE SCALE GENOMIC DNA]</scope>
    <source>
        <strain evidence="2 3">JCM 17098</strain>
    </source>
</reference>
<dbReference type="SUPFAM" id="SSF52833">
    <property type="entry name" value="Thioredoxin-like"/>
    <property type="match status" value="1"/>
</dbReference>
<feature type="domain" description="Thioredoxin" evidence="1">
    <location>
        <begin position="1"/>
        <end position="105"/>
    </location>
</feature>
<dbReference type="EMBL" id="JAHQCR010000030">
    <property type="protein sequence ID" value="MBU9721083.1"/>
    <property type="molecule type" value="Genomic_DNA"/>
</dbReference>
<keyword evidence="3" id="KW-1185">Reference proteome</keyword>
<gene>
    <name evidence="2" type="ORF">KS407_06445</name>
</gene>
<dbReference type="InterPro" id="IPR036249">
    <property type="entry name" value="Thioredoxin-like_sf"/>
</dbReference>
<evidence type="ECO:0000313" key="2">
    <source>
        <dbReference type="EMBL" id="MBU9721083.1"/>
    </source>
</evidence>
<dbReference type="PANTHER" id="PTHR10438">
    <property type="entry name" value="THIOREDOXIN"/>
    <property type="match status" value="1"/>
</dbReference>
<dbReference type="CDD" id="cd02947">
    <property type="entry name" value="TRX_family"/>
    <property type="match status" value="1"/>
</dbReference>
<dbReference type="Gene3D" id="3.40.30.10">
    <property type="entry name" value="Glutaredoxin"/>
    <property type="match status" value="1"/>
</dbReference>
<dbReference type="Proteomes" id="UP000790580">
    <property type="component" value="Unassembled WGS sequence"/>
</dbReference>
<name>A0ABS6JRG9_9BACI</name>
<dbReference type="PANTHER" id="PTHR10438:SF468">
    <property type="entry name" value="THIOREDOXIN-1-RELATED"/>
    <property type="match status" value="1"/>
</dbReference>
<dbReference type="Pfam" id="PF00085">
    <property type="entry name" value="Thioredoxin"/>
    <property type="match status" value="1"/>
</dbReference>
<dbReference type="InterPro" id="IPR013766">
    <property type="entry name" value="Thioredoxin_domain"/>
</dbReference>
<evidence type="ECO:0000313" key="3">
    <source>
        <dbReference type="Proteomes" id="UP000790580"/>
    </source>
</evidence>
<sequence length="106" mass="12593">MKQIESKEQFRQATEEQGSVFMFTAGWCPDCVFIEPHLLDLEDSFKELTFYKVNRDDFIELCQDLDIFGIPSFLVYKNGKEVHRYVDKNRKTKEEIEKFLNDALSK</sequence>
<dbReference type="PROSITE" id="PS51352">
    <property type="entry name" value="THIOREDOXIN_2"/>
    <property type="match status" value="1"/>
</dbReference>
<evidence type="ECO:0000259" key="1">
    <source>
        <dbReference type="PROSITE" id="PS51352"/>
    </source>
</evidence>